<keyword evidence="6 10" id="KW-0697">Rotamase</keyword>
<evidence type="ECO:0000256" key="7">
    <source>
        <dbReference type="ARBA" id="ARBA00023235"/>
    </source>
</evidence>
<dbReference type="EC" id="5.2.1.8" evidence="10"/>
<evidence type="ECO:0000313" key="12">
    <source>
        <dbReference type="EMBL" id="KAL1610803.1"/>
    </source>
</evidence>
<comment type="function">
    <text evidence="9">PPIases accelerate the folding of proteins. It catalyzes the cis-trans isomerization of proline imidic peptide bonds in oligopeptides. Acts as a regulatory subunit for PP2A-like phosphatases modulating their activity or substrate specificity, probably by inducing a conformational change in the catalytic subunit, a direct target of the PPIase. Can reactivate inactive phosphatase PP2A-phosphatase methylesterase complexes (PP2Ai) in presence of ATP and Mg(2+) by dissociating the inactive form from the complex.</text>
</comment>
<dbReference type="Gene3D" id="1.20.120.1150">
    <property type="match status" value="1"/>
</dbReference>
<evidence type="ECO:0000256" key="2">
    <source>
        <dbReference type="ARBA" id="ARBA00004123"/>
    </source>
</evidence>
<reference evidence="12 13" key="1">
    <citation type="submission" date="2024-02" db="EMBL/GenBank/DDBJ databases">
        <title>De novo assembly and annotation of 12 fungi associated with fruit tree decline syndrome in Ontario, Canada.</title>
        <authorList>
            <person name="Sulman M."/>
            <person name="Ellouze W."/>
            <person name="Ilyukhin E."/>
        </authorList>
    </citation>
    <scope>NUCLEOTIDE SEQUENCE [LARGE SCALE GENOMIC DNA]</scope>
    <source>
        <strain evidence="12 13">M42-189</strain>
    </source>
</reference>
<feature type="compositionally biased region" description="Low complexity" evidence="11">
    <location>
        <begin position="448"/>
        <end position="474"/>
    </location>
</feature>
<evidence type="ECO:0000256" key="8">
    <source>
        <dbReference type="ARBA" id="ARBA00023242"/>
    </source>
</evidence>
<evidence type="ECO:0000256" key="10">
    <source>
        <dbReference type="RuleBase" id="RU361210"/>
    </source>
</evidence>
<comment type="catalytic activity">
    <reaction evidence="1 10">
        <text>[protein]-peptidylproline (omega=180) = [protein]-peptidylproline (omega=0)</text>
        <dbReference type="Rhea" id="RHEA:16237"/>
        <dbReference type="Rhea" id="RHEA-COMP:10747"/>
        <dbReference type="Rhea" id="RHEA-COMP:10748"/>
        <dbReference type="ChEBI" id="CHEBI:83833"/>
        <dbReference type="ChEBI" id="CHEBI:83834"/>
        <dbReference type="EC" id="5.2.1.8"/>
    </reaction>
</comment>
<evidence type="ECO:0000313" key="13">
    <source>
        <dbReference type="Proteomes" id="UP001521785"/>
    </source>
</evidence>
<name>A0ABR3S2T0_9PLEO</name>
<accession>A0ABR3S2T0</accession>
<evidence type="ECO:0000256" key="11">
    <source>
        <dbReference type="SAM" id="MobiDB-lite"/>
    </source>
</evidence>
<evidence type="ECO:0000256" key="6">
    <source>
        <dbReference type="ARBA" id="ARBA00023110"/>
    </source>
</evidence>
<comment type="caution">
    <text evidence="12">The sequence shown here is derived from an EMBL/GenBank/DDBJ whole genome shotgun (WGS) entry which is preliminary data.</text>
</comment>
<keyword evidence="5 10" id="KW-0963">Cytoplasm</keyword>
<keyword evidence="13" id="KW-1185">Reference proteome</keyword>
<feature type="compositionally biased region" description="Polar residues" evidence="11">
    <location>
        <begin position="378"/>
        <end position="390"/>
    </location>
</feature>
<gene>
    <name evidence="12" type="primary">RRD1</name>
    <name evidence="12" type="ORF">SLS60_002474</name>
</gene>
<dbReference type="SUPFAM" id="SSF140984">
    <property type="entry name" value="PTPA-like"/>
    <property type="match status" value="1"/>
</dbReference>
<dbReference type="InterPro" id="IPR037218">
    <property type="entry name" value="PTPA_sf"/>
</dbReference>
<dbReference type="InterPro" id="IPR004327">
    <property type="entry name" value="Phstyr_phstse_ac"/>
</dbReference>
<evidence type="ECO:0000256" key="4">
    <source>
        <dbReference type="ARBA" id="ARBA00011019"/>
    </source>
</evidence>
<dbReference type="PANTHER" id="PTHR10012">
    <property type="entry name" value="SERINE/THREONINE-PROTEIN PHOSPHATASE 2A REGULATORY SUBUNIT B"/>
    <property type="match status" value="1"/>
</dbReference>
<feature type="region of interest" description="Disordered" evidence="11">
    <location>
        <begin position="377"/>
        <end position="494"/>
    </location>
</feature>
<comment type="subcellular location">
    <subcellularLocation>
        <location evidence="3 10">Cytoplasm</location>
    </subcellularLocation>
    <subcellularLocation>
        <location evidence="2">Nucleus</location>
    </subcellularLocation>
</comment>
<evidence type="ECO:0000256" key="3">
    <source>
        <dbReference type="ARBA" id="ARBA00004496"/>
    </source>
</evidence>
<dbReference type="Proteomes" id="UP001521785">
    <property type="component" value="Unassembled WGS sequence"/>
</dbReference>
<keyword evidence="7 10" id="KW-0413">Isomerase</keyword>
<evidence type="ECO:0000256" key="9">
    <source>
        <dbReference type="ARBA" id="ARBA00025287"/>
    </source>
</evidence>
<dbReference type="PANTHER" id="PTHR10012:SF3">
    <property type="entry name" value="SERINE_THREONINE-PROTEIN PHOSPHATASE 2A ACTIVATOR 1"/>
    <property type="match status" value="1"/>
</dbReference>
<keyword evidence="8" id="KW-0539">Nucleus</keyword>
<feature type="compositionally biased region" description="Polar residues" evidence="11">
    <location>
        <begin position="405"/>
        <end position="417"/>
    </location>
</feature>
<evidence type="ECO:0000256" key="1">
    <source>
        <dbReference type="ARBA" id="ARBA00000971"/>
    </source>
</evidence>
<dbReference type="Pfam" id="PF03095">
    <property type="entry name" value="PTPA"/>
    <property type="match status" value="1"/>
</dbReference>
<evidence type="ECO:0000256" key="5">
    <source>
        <dbReference type="ARBA" id="ARBA00022490"/>
    </source>
</evidence>
<dbReference type="CDD" id="cd04087">
    <property type="entry name" value="PTPA"/>
    <property type="match status" value="1"/>
</dbReference>
<dbReference type="EMBL" id="JAKJXO020000002">
    <property type="protein sequence ID" value="KAL1610803.1"/>
    <property type="molecule type" value="Genomic_DNA"/>
</dbReference>
<comment type="similarity">
    <text evidence="4 10">Belongs to the PTPA-type PPIase family.</text>
</comment>
<protein>
    <recommendedName>
        <fullName evidence="10">Serine/threonine-protein phosphatase 2A activator</fullName>
        <ecNumber evidence="10">5.2.1.8</ecNumber>
    </recommendedName>
    <alternativeName>
        <fullName evidence="10">Phosphotyrosyl phosphatase activator</fullName>
    </alternativeName>
</protein>
<organism evidence="12 13">
    <name type="scientific">Paraconiothyrium brasiliense</name>
    <dbReference type="NCBI Taxonomy" id="300254"/>
    <lineage>
        <taxon>Eukaryota</taxon>
        <taxon>Fungi</taxon>
        <taxon>Dikarya</taxon>
        <taxon>Ascomycota</taxon>
        <taxon>Pezizomycotina</taxon>
        <taxon>Dothideomycetes</taxon>
        <taxon>Pleosporomycetidae</taxon>
        <taxon>Pleosporales</taxon>
        <taxon>Massarineae</taxon>
        <taxon>Didymosphaeriaceae</taxon>
        <taxon>Paraconiothyrium</taxon>
    </lineage>
</organism>
<dbReference type="InterPro" id="IPR043170">
    <property type="entry name" value="PTPA_C_lid"/>
</dbReference>
<sequence>MQGGNTSTPLPSRTLELLDRNASHTFKVPAKCINDGDDVSFFLTSKAYADIMTFIFQLNVAMLPRKTEIEGSGVKGVKEWTLQDSDVSYPPAAQNLAKLLDALARIIDEAPPDPGPRRFGNISFRRWYDIVRERVPDLLDQYLPVEVFTTFKTSSEEEVTAKQELEAYLIGSFGSSQRLDYGTGHELSFLAFLGCLWKLGAFPPSTDGATERAIVLGVLEPYLALIRRLILTYTLEPAGSHGVWGLDDHSFLPYIFGSAQFSPAVLSPEEFKIEGSLPSAPDPGDVAKAPAVERERSRNMYFSAIGFIYDVKKGPFWEHSPILFDVSGVKAGWAKINKGMIKMYNAEVLSKFPVVQHFPFGSLFAWERDPLAKEIQASVHTSSQPKTNAPTARPQPTLRDPLAEPSTQTAKMPTSGTAAPWASARIPSRAQGPAVPAGPNQPTRAPWASTTSLPPPGGTTTAPWARPGAAASSSTTRGTVPSTRAPGADKEPRN</sequence>
<proteinExistence type="inferred from homology"/>